<proteinExistence type="inferred from homology"/>
<dbReference type="GO" id="GO:0005886">
    <property type="term" value="C:plasma membrane"/>
    <property type="evidence" value="ECO:0007669"/>
    <property type="project" value="UniProtKB-SubCell"/>
</dbReference>
<dbReference type="PANTHER" id="PTHR34584">
    <property type="entry name" value="NA(+)/H(+) ANTIPORTER SUBUNIT E1"/>
    <property type="match status" value="1"/>
</dbReference>
<dbReference type="STRING" id="1842532.A7E78_10465"/>
<evidence type="ECO:0000256" key="1">
    <source>
        <dbReference type="ARBA" id="ARBA00004651"/>
    </source>
</evidence>
<dbReference type="InterPro" id="IPR002758">
    <property type="entry name" value="Cation_antiport_E"/>
</dbReference>
<evidence type="ECO:0000256" key="6">
    <source>
        <dbReference type="ARBA" id="ARBA00023136"/>
    </source>
</evidence>
<dbReference type="PIRSF" id="PIRSF019239">
    <property type="entry name" value="MrpE"/>
    <property type="match status" value="1"/>
</dbReference>
<dbReference type="GO" id="GO:0008324">
    <property type="term" value="F:monoatomic cation transmembrane transporter activity"/>
    <property type="evidence" value="ECO:0007669"/>
    <property type="project" value="InterPro"/>
</dbReference>
<dbReference type="RefSeq" id="WP_072284214.1">
    <property type="nucleotide sequence ID" value="NZ_CP015519.1"/>
</dbReference>
<organism evidence="8 9">
    <name type="scientific">Syntrophotalea acetylenivorans</name>
    <dbReference type="NCBI Taxonomy" id="1842532"/>
    <lineage>
        <taxon>Bacteria</taxon>
        <taxon>Pseudomonadati</taxon>
        <taxon>Thermodesulfobacteriota</taxon>
        <taxon>Desulfuromonadia</taxon>
        <taxon>Desulfuromonadales</taxon>
        <taxon>Syntrophotaleaceae</taxon>
        <taxon>Syntrophotalea</taxon>
    </lineage>
</organism>
<evidence type="ECO:0000313" key="8">
    <source>
        <dbReference type="EMBL" id="APG28232.1"/>
    </source>
</evidence>
<dbReference type="EMBL" id="CP015519">
    <property type="protein sequence ID" value="APG28232.1"/>
    <property type="molecule type" value="Genomic_DNA"/>
</dbReference>
<keyword evidence="9" id="KW-1185">Reference proteome</keyword>
<evidence type="ECO:0000313" key="9">
    <source>
        <dbReference type="Proteomes" id="UP000182517"/>
    </source>
</evidence>
<accession>A0A1L3GQL1</accession>
<feature type="transmembrane region" description="Helical" evidence="7">
    <location>
        <begin position="12"/>
        <end position="41"/>
    </location>
</feature>
<sequence>MATKIATFITMLLFWVMLSGMFDAFHFSLGMVSCLLVTLFSQELLFYGGKKRSWILGTLGAMLYFPWLFWQIILANLEVAYIVLHPKMLDRIDPHLVRFKTRLQRPIARVAFAQSITLTPGTITVDLHDDQFTVYALTRSAAESLPGEMERRVGKALDSAS</sequence>
<evidence type="ECO:0000256" key="5">
    <source>
        <dbReference type="ARBA" id="ARBA00022989"/>
    </source>
</evidence>
<dbReference type="OrthoDB" id="9807187at2"/>
<dbReference type="Pfam" id="PF01899">
    <property type="entry name" value="MNHE"/>
    <property type="match status" value="1"/>
</dbReference>
<evidence type="ECO:0000256" key="7">
    <source>
        <dbReference type="SAM" id="Phobius"/>
    </source>
</evidence>
<dbReference type="KEGG" id="pef:A7E78_10465"/>
<comment type="subcellular location">
    <subcellularLocation>
        <location evidence="1">Cell membrane</location>
        <topology evidence="1">Multi-pass membrane protein</topology>
    </subcellularLocation>
</comment>
<keyword evidence="3" id="KW-1003">Cell membrane</keyword>
<feature type="transmembrane region" description="Helical" evidence="7">
    <location>
        <begin position="61"/>
        <end position="84"/>
    </location>
</feature>
<evidence type="ECO:0008006" key="10">
    <source>
        <dbReference type="Google" id="ProtNLM"/>
    </source>
</evidence>
<keyword evidence="6 7" id="KW-0472">Membrane</keyword>
<comment type="similarity">
    <text evidence="2">Belongs to the CPA3 antiporters (TC 2.A.63) subunit E family.</text>
</comment>
<dbReference type="Proteomes" id="UP000182517">
    <property type="component" value="Chromosome"/>
</dbReference>
<dbReference type="AlphaFoldDB" id="A0A1L3GQL1"/>
<evidence type="ECO:0000256" key="4">
    <source>
        <dbReference type="ARBA" id="ARBA00022692"/>
    </source>
</evidence>
<keyword evidence="5 7" id="KW-1133">Transmembrane helix</keyword>
<evidence type="ECO:0000256" key="3">
    <source>
        <dbReference type="ARBA" id="ARBA00022475"/>
    </source>
</evidence>
<protein>
    <recommendedName>
        <fullName evidence="10">Protein MnhE</fullName>
    </recommendedName>
</protein>
<gene>
    <name evidence="8" type="ORF">A7E78_10465</name>
</gene>
<evidence type="ECO:0000256" key="2">
    <source>
        <dbReference type="ARBA" id="ARBA00006228"/>
    </source>
</evidence>
<name>A0A1L3GQL1_9BACT</name>
<dbReference type="PROSITE" id="PS51257">
    <property type="entry name" value="PROKAR_LIPOPROTEIN"/>
    <property type="match status" value="1"/>
</dbReference>
<reference evidence="8 9" key="1">
    <citation type="journal article" date="2017" name="Genome Announc.">
        <title>Complete Genome Sequences of Two Acetylene-Fermenting Pelobacter acetylenicus Strains.</title>
        <authorList>
            <person name="Sutton J.M."/>
            <person name="Baesman S.M."/>
            <person name="Fierst J.L."/>
            <person name="Poret-Peterson A.T."/>
            <person name="Oremland R.S."/>
            <person name="Dunlap D.S."/>
            <person name="Akob D.M."/>
        </authorList>
    </citation>
    <scope>NUCLEOTIDE SEQUENCE [LARGE SCALE GENOMIC DNA]</scope>
    <source>
        <strain evidence="8 9">SFB93</strain>
    </source>
</reference>
<dbReference type="PANTHER" id="PTHR34584:SF1">
    <property type="entry name" value="NA(+)_H(+) ANTIPORTER SUBUNIT E1"/>
    <property type="match status" value="1"/>
</dbReference>
<keyword evidence="4 7" id="KW-0812">Transmembrane</keyword>